<evidence type="ECO:0000313" key="2">
    <source>
        <dbReference type="EMBL" id="GAA0500901.1"/>
    </source>
</evidence>
<feature type="coiled-coil region" evidence="1">
    <location>
        <begin position="22"/>
        <end position="49"/>
    </location>
</feature>
<accession>A0ABN1BMF1</accession>
<reference evidence="2 3" key="1">
    <citation type="journal article" date="2019" name="Int. J. Syst. Evol. Microbiol.">
        <title>The Global Catalogue of Microorganisms (GCM) 10K type strain sequencing project: providing services to taxonomists for standard genome sequencing and annotation.</title>
        <authorList>
            <consortium name="The Broad Institute Genomics Platform"/>
            <consortium name="The Broad Institute Genome Sequencing Center for Infectious Disease"/>
            <person name="Wu L."/>
            <person name="Ma J."/>
        </authorList>
    </citation>
    <scope>NUCLEOTIDE SEQUENCE [LARGE SCALE GENOMIC DNA]</scope>
    <source>
        <strain evidence="2 3">JCM 4805</strain>
    </source>
</reference>
<keyword evidence="1" id="KW-0175">Coiled coil</keyword>
<proteinExistence type="predicted"/>
<evidence type="ECO:0000256" key="1">
    <source>
        <dbReference type="SAM" id="Coils"/>
    </source>
</evidence>
<sequence length="56" mass="6318">MAQPTVRTLHGYPYPTATFTQIQALHQRITELEIQLAQTKAENHELERALGIGDTD</sequence>
<evidence type="ECO:0000313" key="3">
    <source>
        <dbReference type="Proteomes" id="UP001500909"/>
    </source>
</evidence>
<dbReference type="EMBL" id="BAAABY010000070">
    <property type="protein sequence ID" value="GAA0500901.1"/>
    <property type="molecule type" value="Genomic_DNA"/>
</dbReference>
<keyword evidence="3" id="KW-1185">Reference proteome</keyword>
<gene>
    <name evidence="2" type="ORF">GCM10010361_78000</name>
</gene>
<comment type="caution">
    <text evidence="2">The sequence shown here is derived from an EMBL/GenBank/DDBJ whole genome shotgun (WGS) entry which is preliminary data.</text>
</comment>
<name>A0ABN1BMF1_9ACTN</name>
<protein>
    <submittedName>
        <fullName evidence="2">Uncharacterized protein</fullName>
    </submittedName>
</protein>
<dbReference type="RefSeq" id="WP_346100434.1">
    <property type="nucleotide sequence ID" value="NZ_BAAABY010000070.1"/>
</dbReference>
<organism evidence="2 3">
    <name type="scientific">Streptomyces olivaceiscleroticus</name>
    <dbReference type="NCBI Taxonomy" id="68245"/>
    <lineage>
        <taxon>Bacteria</taxon>
        <taxon>Bacillati</taxon>
        <taxon>Actinomycetota</taxon>
        <taxon>Actinomycetes</taxon>
        <taxon>Kitasatosporales</taxon>
        <taxon>Streptomycetaceae</taxon>
        <taxon>Streptomyces</taxon>
    </lineage>
</organism>
<dbReference type="Proteomes" id="UP001500909">
    <property type="component" value="Unassembled WGS sequence"/>
</dbReference>